<dbReference type="RefSeq" id="XP_013313626.1">
    <property type="nucleotide sequence ID" value="XM_013458172.1"/>
</dbReference>
<keyword evidence="2" id="KW-0732">Signal</keyword>
<evidence type="ECO:0000256" key="1">
    <source>
        <dbReference type="SAM" id="MobiDB-lite"/>
    </source>
</evidence>
<reference evidence="3 4" key="1">
    <citation type="submission" date="2015-01" db="EMBL/GenBank/DDBJ databases">
        <title>The Genome Sequence of Exophiala xenobiotica CBS118157.</title>
        <authorList>
            <consortium name="The Broad Institute Genomics Platform"/>
            <person name="Cuomo C."/>
            <person name="de Hoog S."/>
            <person name="Gorbushina A."/>
            <person name="Stielow B."/>
            <person name="Teixiera M."/>
            <person name="Abouelleil A."/>
            <person name="Chapman S.B."/>
            <person name="Priest M."/>
            <person name="Young S.K."/>
            <person name="Wortman J."/>
            <person name="Nusbaum C."/>
            <person name="Birren B."/>
        </authorList>
    </citation>
    <scope>NUCLEOTIDE SEQUENCE [LARGE SCALE GENOMIC DNA]</scope>
    <source>
        <strain evidence="3 4">CBS 118157</strain>
    </source>
</reference>
<dbReference type="GeneID" id="25330550"/>
<dbReference type="STRING" id="348802.A0A0D2BKN5"/>
<organism evidence="3 4">
    <name type="scientific">Exophiala xenobiotica</name>
    <dbReference type="NCBI Taxonomy" id="348802"/>
    <lineage>
        <taxon>Eukaryota</taxon>
        <taxon>Fungi</taxon>
        <taxon>Dikarya</taxon>
        <taxon>Ascomycota</taxon>
        <taxon>Pezizomycotina</taxon>
        <taxon>Eurotiomycetes</taxon>
        <taxon>Chaetothyriomycetidae</taxon>
        <taxon>Chaetothyriales</taxon>
        <taxon>Herpotrichiellaceae</taxon>
        <taxon>Exophiala</taxon>
    </lineage>
</organism>
<accession>A0A0D2BKN5</accession>
<protein>
    <recommendedName>
        <fullName evidence="5">Meiotic sister chromatid recombination protein 1</fullName>
    </recommendedName>
</protein>
<feature type="signal peptide" evidence="2">
    <location>
        <begin position="1"/>
        <end position="21"/>
    </location>
</feature>
<evidence type="ECO:0000313" key="4">
    <source>
        <dbReference type="Proteomes" id="UP000054342"/>
    </source>
</evidence>
<name>A0A0D2BKN5_9EURO</name>
<dbReference type="Pfam" id="PF10281">
    <property type="entry name" value="Ish1"/>
    <property type="match status" value="7"/>
</dbReference>
<dbReference type="OrthoDB" id="2527403at2759"/>
<feature type="chain" id="PRO_5002239087" description="Meiotic sister chromatid recombination protein 1" evidence="2">
    <location>
        <begin position="22"/>
        <end position="563"/>
    </location>
</feature>
<gene>
    <name evidence="3" type="ORF">PV05_08642</name>
</gene>
<evidence type="ECO:0000313" key="3">
    <source>
        <dbReference type="EMBL" id="KIW53041.1"/>
    </source>
</evidence>
<feature type="region of interest" description="Disordered" evidence="1">
    <location>
        <begin position="506"/>
        <end position="563"/>
    </location>
</feature>
<dbReference type="EMBL" id="KN847321">
    <property type="protein sequence ID" value="KIW53041.1"/>
    <property type="molecule type" value="Genomic_DNA"/>
</dbReference>
<evidence type="ECO:0008006" key="5">
    <source>
        <dbReference type="Google" id="ProtNLM"/>
    </source>
</evidence>
<proteinExistence type="predicted"/>
<evidence type="ECO:0000256" key="2">
    <source>
        <dbReference type="SAM" id="SignalP"/>
    </source>
</evidence>
<sequence length="563" mass="60357">MKFSFSKFLVVALASTEVAVASTWFGKTAYNKWHETELERWLSDHDVPYPTPADRKDLENLVKENWQAKVVDPVAATGDKANEHYGSVKDWIFDSWSESSLKSFLDHHGIPAPQPRTRDSLLATVRHNYEAIAKKAGEYYHYPGDWLYSSWSESDLKEYLDERGIPVPQPYTRDKLIAHVRRNARLASLKSASAASAASASYSSGVSQASKSAASAQASLSDALFDAWSDSKLKEFLDSHGVPVPQGSKKNELVALARKHRAELEGKASSASGSAASALGAATSSAGNEFAKATDDASLMADDAFEKAIGTWSESRLKAYLDSRGVPVPQGSKRDELLAQVRLNKHKAATGWSAWTFDTWTVDNLRKYLESHGKKAKKYANANRDELLKQAQDQYASASKSGGSGYASVTSYLAQQTDAAKDTAFDTWSDSDLKSYLDSYGVPNYQGSTTNELRALAKKQANYFRYGTTSPTGSIFEQIKSSFQWLLGQARGTAASAGARAAATGSSAASQASKSATDSASSASSAASQASKSATNSASSASSAASQASKSASKSASSVKNEL</sequence>
<dbReference type="InterPro" id="IPR018803">
    <property type="entry name" value="Ish1/Msc1-like"/>
</dbReference>
<dbReference type="Proteomes" id="UP000054342">
    <property type="component" value="Unassembled WGS sequence"/>
</dbReference>
<dbReference type="AlphaFoldDB" id="A0A0D2BKN5"/>
<keyword evidence="4" id="KW-1185">Reference proteome</keyword>